<sequence length="164" mass="17350">MANRLLFLMRHAEAVTFAPGLGDIDRPLSSDGREQAGRAASYLGELGVRIDGVLCSAAVRTKETAGLLGLSAPVRHSAEIYNAGSDTIRELVGEVDDELEVLLVVGHAPGIPTLAHDLADDELSDADALRLISQGYPPATLVGIEVEGSWTDLRPGRLAYCFVA</sequence>
<keyword evidence="2" id="KW-1185">Reference proteome</keyword>
<dbReference type="PANTHER" id="PTHR47623">
    <property type="entry name" value="OS09G0287300 PROTEIN"/>
    <property type="match status" value="1"/>
</dbReference>
<reference evidence="1 2" key="1">
    <citation type="submission" date="2024-04" db="EMBL/GenBank/DDBJ databases">
        <title>Isolation of an actinomycete strain from pig manure.</title>
        <authorList>
            <person name="Gong T."/>
            <person name="Yu Z."/>
            <person name="An M."/>
            <person name="Wei C."/>
            <person name="Yang W."/>
            <person name="Liu L."/>
        </authorList>
    </citation>
    <scope>NUCLEOTIDE SEQUENCE [LARGE SCALE GENOMIC DNA]</scope>
    <source>
        <strain evidence="1 2">ZF39</strain>
    </source>
</reference>
<dbReference type="Pfam" id="PF00300">
    <property type="entry name" value="His_Phos_1"/>
    <property type="match status" value="1"/>
</dbReference>
<dbReference type="Proteomes" id="UP001442841">
    <property type="component" value="Chromosome"/>
</dbReference>
<dbReference type="SMART" id="SM00855">
    <property type="entry name" value="PGAM"/>
    <property type="match status" value="1"/>
</dbReference>
<dbReference type="EMBL" id="CP154795">
    <property type="protein sequence ID" value="XAN06633.1"/>
    <property type="molecule type" value="Genomic_DNA"/>
</dbReference>
<evidence type="ECO:0000313" key="1">
    <source>
        <dbReference type="EMBL" id="XAN06633.1"/>
    </source>
</evidence>
<evidence type="ECO:0000313" key="2">
    <source>
        <dbReference type="Proteomes" id="UP001442841"/>
    </source>
</evidence>
<gene>
    <name evidence="1" type="ORF">AADG42_04690</name>
</gene>
<proteinExistence type="predicted"/>
<dbReference type="InterPro" id="IPR029033">
    <property type="entry name" value="His_PPase_superfam"/>
</dbReference>
<dbReference type="Gene3D" id="3.40.50.1240">
    <property type="entry name" value="Phosphoglycerate mutase-like"/>
    <property type="match status" value="1"/>
</dbReference>
<dbReference type="PANTHER" id="PTHR47623:SF1">
    <property type="entry name" value="OS09G0287300 PROTEIN"/>
    <property type="match status" value="1"/>
</dbReference>
<dbReference type="InterPro" id="IPR013078">
    <property type="entry name" value="His_Pase_superF_clade-1"/>
</dbReference>
<dbReference type="RefSeq" id="WP_425308064.1">
    <property type="nucleotide sequence ID" value="NZ_CP154795.1"/>
</dbReference>
<dbReference type="CDD" id="cd07067">
    <property type="entry name" value="HP_PGM_like"/>
    <property type="match status" value="1"/>
</dbReference>
<dbReference type="SUPFAM" id="SSF53254">
    <property type="entry name" value="Phosphoglycerate mutase-like"/>
    <property type="match status" value="1"/>
</dbReference>
<organism evidence="1 2">
    <name type="scientific">Ammonicoccus fulvus</name>
    <dbReference type="NCBI Taxonomy" id="3138240"/>
    <lineage>
        <taxon>Bacteria</taxon>
        <taxon>Bacillati</taxon>
        <taxon>Actinomycetota</taxon>
        <taxon>Actinomycetes</taxon>
        <taxon>Propionibacteriales</taxon>
        <taxon>Propionibacteriaceae</taxon>
        <taxon>Ammonicoccus</taxon>
    </lineage>
</organism>
<accession>A0ABZ3FP89</accession>
<protein>
    <submittedName>
        <fullName evidence="1">Histidine phosphatase family protein</fullName>
    </submittedName>
</protein>
<name>A0ABZ3FP89_9ACTN</name>